<proteinExistence type="predicted"/>
<dbReference type="RefSeq" id="WP_397614215.1">
    <property type="nucleotide sequence ID" value="NZ_JBIRRB010000011.1"/>
</dbReference>
<feature type="region of interest" description="Disordered" evidence="1">
    <location>
        <begin position="32"/>
        <end position="52"/>
    </location>
</feature>
<reference evidence="2 3" key="1">
    <citation type="submission" date="2024-10" db="EMBL/GenBank/DDBJ databases">
        <title>The Natural Products Discovery Center: Release of the First 8490 Sequenced Strains for Exploring Actinobacteria Biosynthetic Diversity.</title>
        <authorList>
            <person name="Kalkreuter E."/>
            <person name="Kautsar S.A."/>
            <person name="Yang D."/>
            <person name="Bader C.D."/>
            <person name="Teijaro C.N."/>
            <person name="Fluegel L."/>
            <person name="Davis C.M."/>
            <person name="Simpson J.R."/>
            <person name="Lauterbach L."/>
            <person name="Steele A.D."/>
            <person name="Gui C."/>
            <person name="Meng S."/>
            <person name="Li G."/>
            <person name="Viehrig K."/>
            <person name="Ye F."/>
            <person name="Su P."/>
            <person name="Kiefer A.F."/>
            <person name="Nichols A."/>
            <person name="Cepeda A.J."/>
            <person name="Yan W."/>
            <person name="Fan B."/>
            <person name="Jiang Y."/>
            <person name="Adhikari A."/>
            <person name="Zheng C.-J."/>
            <person name="Schuster L."/>
            <person name="Cowan T.M."/>
            <person name="Smanski M.J."/>
            <person name="Chevrette M.G."/>
            <person name="De Carvalho L.P.S."/>
            <person name="Shen B."/>
        </authorList>
    </citation>
    <scope>NUCLEOTIDE SEQUENCE [LARGE SCALE GENOMIC DNA]</scope>
    <source>
        <strain evidence="2 3">NPDC020979</strain>
    </source>
</reference>
<dbReference type="EMBL" id="JBIRRB010000011">
    <property type="protein sequence ID" value="MFI0914199.1"/>
    <property type="molecule type" value="Genomic_DNA"/>
</dbReference>
<evidence type="ECO:0000313" key="2">
    <source>
        <dbReference type="EMBL" id="MFI0914199.1"/>
    </source>
</evidence>
<evidence type="ECO:0000256" key="1">
    <source>
        <dbReference type="SAM" id="MobiDB-lite"/>
    </source>
</evidence>
<keyword evidence="3" id="KW-1185">Reference proteome</keyword>
<name>A0ABW7TCT9_9ACTN</name>
<sequence>MERTHNRPEPDRTPRENRVCAETADNARCRADYESGKDVREAADAQWTRRNR</sequence>
<dbReference type="Proteomes" id="UP001611162">
    <property type="component" value="Unassembled WGS sequence"/>
</dbReference>
<accession>A0ABW7TCT9</accession>
<feature type="compositionally biased region" description="Basic and acidic residues" evidence="1">
    <location>
        <begin position="32"/>
        <end position="43"/>
    </location>
</feature>
<comment type="caution">
    <text evidence="2">The sequence shown here is derived from an EMBL/GenBank/DDBJ whole genome shotgun (WGS) entry which is preliminary data.</text>
</comment>
<feature type="region of interest" description="Disordered" evidence="1">
    <location>
        <begin position="1"/>
        <end position="20"/>
    </location>
</feature>
<protein>
    <submittedName>
        <fullName evidence="2">Uncharacterized protein</fullName>
    </submittedName>
</protein>
<evidence type="ECO:0000313" key="3">
    <source>
        <dbReference type="Proteomes" id="UP001611162"/>
    </source>
</evidence>
<gene>
    <name evidence="2" type="ORF">ACH4TF_27655</name>
</gene>
<organism evidence="2 3">
    <name type="scientific">Streptomyces abikoensis</name>
    <dbReference type="NCBI Taxonomy" id="97398"/>
    <lineage>
        <taxon>Bacteria</taxon>
        <taxon>Bacillati</taxon>
        <taxon>Actinomycetota</taxon>
        <taxon>Actinomycetes</taxon>
        <taxon>Kitasatosporales</taxon>
        <taxon>Streptomycetaceae</taxon>
        <taxon>Streptomyces</taxon>
    </lineage>
</organism>